<keyword evidence="1" id="KW-1133">Transmembrane helix</keyword>
<organism evidence="2 3">
    <name type="scientific">Amycolatopsis samaneae</name>
    <dbReference type="NCBI Taxonomy" id="664691"/>
    <lineage>
        <taxon>Bacteria</taxon>
        <taxon>Bacillati</taxon>
        <taxon>Actinomycetota</taxon>
        <taxon>Actinomycetes</taxon>
        <taxon>Pseudonocardiales</taxon>
        <taxon>Pseudonocardiaceae</taxon>
        <taxon>Amycolatopsis</taxon>
    </lineage>
</organism>
<gene>
    <name evidence="2" type="ORF">ACFSYJ_41140</name>
</gene>
<evidence type="ECO:0000313" key="2">
    <source>
        <dbReference type="EMBL" id="MFD2465082.1"/>
    </source>
</evidence>
<evidence type="ECO:0000256" key="1">
    <source>
        <dbReference type="SAM" id="Phobius"/>
    </source>
</evidence>
<feature type="transmembrane region" description="Helical" evidence="1">
    <location>
        <begin position="39"/>
        <end position="58"/>
    </location>
</feature>
<dbReference type="RefSeq" id="WP_345399020.1">
    <property type="nucleotide sequence ID" value="NZ_BAABHG010000010.1"/>
</dbReference>
<comment type="caution">
    <text evidence="2">The sequence shown here is derived from an EMBL/GenBank/DDBJ whole genome shotgun (WGS) entry which is preliminary data.</text>
</comment>
<accession>A0ABW5GVZ4</accession>
<dbReference type="EMBL" id="JBHUKU010000028">
    <property type="protein sequence ID" value="MFD2465082.1"/>
    <property type="molecule type" value="Genomic_DNA"/>
</dbReference>
<name>A0ABW5GVZ4_9PSEU</name>
<keyword evidence="3" id="KW-1185">Reference proteome</keyword>
<dbReference type="Proteomes" id="UP001597419">
    <property type="component" value="Unassembled WGS sequence"/>
</dbReference>
<feature type="transmembrane region" description="Helical" evidence="1">
    <location>
        <begin position="64"/>
        <end position="85"/>
    </location>
</feature>
<proteinExistence type="predicted"/>
<dbReference type="NCBIfam" id="NF033634">
    <property type="entry name" value="SLATT_1"/>
    <property type="match status" value="1"/>
</dbReference>
<protein>
    <submittedName>
        <fullName evidence="2">SLATT domain-containing protein</fullName>
    </submittedName>
</protein>
<sequence length="153" mass="17572">MPLRSGLTPLELAQHVLERIERDNAHVHGRKRRFRWRAVAIRVLLLALSGMSTIILGLQNLDGWTGFAFALVAVTTVVSALEPFFAWRSLWVLMEEGQFHFYRLRDELAFYIASTPPTELDSAVISAKFDEYQAVWAQLGQRWLEFRRTDAPG</sequence>
<keyword evidence="1" id="KW-0472">Membrane</keyword>
<evidence type="ECO:0000313" key="3">
    <source>
        <dbReference type="Proteomes" id="UP001597419"/>
    </source>
</evidence>
<keyword evidence="1" id="KW-0812">Transmembrane</keyword>
<reference evidence="3" key="1">
    <citation type="journal article" date="2019" name="Int. J. Syst. Evol. Microbiol.">
        <title>The Global Catalogue of Microorganisms (GCM) 10K type strain sequencing project: providing services to taxonomists for standard genome sequencing and annotation.</title>
        <authorList>
            <consortium name="The Broad Institute Genomics Platform"/>
            <consortium name="The Broad Institute Genome Sequencing Center for Infectious Disease"/>
            <person name="Wu L."/>
            <person name="Ma J."/>
        </authorList>
    </citation>
    <scope>NUCLEOTIDE SEQUENCE [LARGE SCALE GENOMIC DNA]</scope>
    <source>
        <strain evidence="3">CGMCC 4.7643</strain>
    </source>
</reference>